<dbReference type="Pfam" id="PF03083">
    <property type="entry name" value="MtN3_slv"/>
    <property type="match status" value="2"/>
</dbReference>
<keyword evidence="7" id="KW-0677">Repeat</keyword>
<keyword evidence="12" id="KW-1185">Reference proteome</keyword>
<gene>
    <name evidence="13" type="primary">LOC103709307</name>
</gene>
<evidence type="ECO:0000313" key="12">
    <source>
        <dbReference type="Proteomes" id="UP000228380"/>
    </source>
</evidence>
<keyword evidence="5 11" id="KW-0762">Sugar transport</keyword>
<keyword evidence="4" id="KW-1003">Cell membrane</keyword>
<reference evidence="13" key="2">
    <citation type="submission" date="2025-08" db="UniProtKB">
        <authorList>
            <consortium name="RefSeq"/>
        </authorList>
    </citation>
    <scope>IDENTIFICATION</scope>
    <source>
        <tissue evidence="13">Young leaves</tissue>
    </source>
</reference>
<keyword evidence="3 11" id="KW-0813">Transport</keyword>
<dbReference type="Proteomes" id="UP000228380">
    <property type="component" value="Chromosome 11"/>
</dbReference>
<feature type="transmembrane region" description="Helical" evidence="11">
    <location>
        <begin position="49"/>
        <end position="67"/>
    </location>
</feature>
<protein>
    <recommendedName>
        <fullName evidence="11">Bidirectional sugar transporter SWEET</fullName>
    </recommendedName>
</protein>
<feature type="transmembrane region" description="Helical" evidence="11">
    <location>
        <begin position="73"/>
        <end position="96"/>
    </location>
</feature>
<dbReference type="FunFam" id="1.20.1280.290:FF:000002">
    <property type="entry name" value="Bidirectional sugar transporter SWEET"/>
    <property type="match status" value="1"/>
</dbReference>
<keyword evidence="8 11" id="KW-1133">Transmembrane helix</keyword>
<evidence type="ECO:0000256" key="7">
    <source>
        <dbReference type="ARBA" id="ARBA00022737"/>
    </source>
</evidence>
<dbReference type="KEGG" id="pda:103709307"/>
<evidence type="ECO:0000256" key="6">
    <source>
        <dbReference type="ARBA" id="ARBA00022692"/>
    </source>
</evidence>
<evidence type="ECO:0000256" key="4">
    <source>
        <dbReference type="ARBA" id="ARBA00022475"/>
    </source>
</evidence>
<feature type="transmembrane region" description="Helical" evidence="11">
    <location>
        <begin position="138"/>
        <end position="161"/>
    </location>
</feature>
<reference evidence="12" key="1">
    <citation type="journal article" date="2019" name="Nat. Commun.">
        <title>Genome-wide association mapping of date palm fruit traits.</title>
        <authorList>
            <person name="Hazzouri K.M."/>
            <person name="Gros-Balthazard M."/>
            <person name="Flowers J.M."/>
            <person name="Copetti D."/>
            <person name="Lemansour A."/>
            <person name="Lebrun M."/>
            <person name="Masmoudi K."/>
            <person name="Ferrand S."/>
            <person name="Dhar M.I."/>
            <person name="Fresquez Z.A."/>
            <person name="Rosas U."/>
            <person name="Zhang J."/>
            <person name="Talag J."/>
            <person name="Lee S."/>
            <person name="Kudrna D."/>
            <person name="Powell R.F."/>
            <person name="Leitch I.J."/>
            <person name="Krueger R.R."/>
            <person name="Wing R.A."/>
            <person name="Amiri K.M.A."/>
            <person name="Purugganan M.D."/>
        </authorList>
    </citation>
    <scope>NUCLEOTIDE SEQUENCE [LARGE SCALE GENOMIC DNA]</scope>
    <source>
        <strain evidence="12">cv. Khalas</strain>
    </source>
</reference>
<dbReference type="InterPro" id="IPR047664">
    <property type="entry name" value="SWEET"/>
</dbReference>
<feature type="transmembrane region" description="Helical" evidence="11">
    <location>
        <begin position="108"/>
        <end position="126"/>
    </location>
</feature>
<dbReference type="Gene3D" id="1.20.1280.290">
    <property type="match status" value="2"/>
</dbReference>
<evidence type="ECO:0000256" key="3">
    <source>
        <dbReference type="ARBA" id="ARBA00022448"/>
    </source>
</evidence>
<comment type="function">
    <text evidence="11">Mediates both low-affinity uptake and efflux of sugar across the membrane.</text>
</comment>
<dbReference type="AlphaFoldDB" id="A0A8B7C6I6"/>
<dbReference type="OrthoDB" id="409725at2759"/>
<dbReference type="FunFam" id="1.20.1280.290:FF:000001">
    <property type="entry name" value="Bidirectional sugar transporter SWEET"/>
    <property type="match status" value="1"/>
</dbReference>
<evidence type="ECO:0000256" key="1">
    <source>
        <dbReference type="ARBA" id="ARBA00004651"/>
    </source>
</evidence>
<evidence type="ECO:0000256" key="11">
    <source>
        <dbReference type="RuleBase" id="RU910715"/>
    </source>
</evidence>
<dbReference type="GO" id="GO:0051119">
    <property type="term" value="F:sugar transmembrane transporter activity"/>
    <property type="evidence" value="ECO:0007669"/>
    <property type="project" value="InterPro"/>
</dbReference>
<organism evidence="12 13">
    <name type="scientific">Phoenix dactylifera</name>
    <name type="common">Date palm</name>
    <dbReference type="NCBI Taxonomy" id="42345"/>
    <lineage>
        <taxon>Eukaryota</taxon>
        <taxon>Viridiplantae</taxon>
        <taxon>Streptophyta</taxon>
        <taxon>Embryophyta</taxon>
        <taxon>Tracheophyta</taxon>
        <taxon>Spermatophyta</taxon>
        <taxon>Magnoliopsida</taxon>
        <taxon>Liliopsida</taxon>
        <taxon>Arecaceae</taxon>
        <taxon>Coryphoideae</taxon>
        <taxon>Phoeniceae</taxon>
        <taxon>Phoenix</taxon>
    </lineage>
</organism>
<accession>A0A8B7C6I6</accession>
<evidence type="ECO:0000256" key="8">
    <source>
        <dbReference type="ARBA" id="ARBA00022989"/>
    </source>
</evidence>
<evidence type="ECO:0000256" key="2">
    <source>
        <dbReference type="ARBA" id="ARBA00007809"/>
    </source>
</evidence>
<comment type="similarity">
    <text evidence="2 11">Belongs to the SWEET sugar transporter family.</text>
</comment>
<feature type="transmembrane region" description="Helical" evidence="11">
    <location>
        <begin position="196"/>
        <end position="217"/>
    </location>
</feature>
<proteinExistence type="inferred from homology"/>
<keyword evidence="9 11" id="KW-0472">Membrane</keyword>
<dbReference type="InterPro" id="IPR004316">
    <property type="entry name" value="SWEET_rpt"/>
</dbReference>
<comment type="subcellular location">
    <subcellularLocation>
        <location evidence="1 11">Cell membrane</location>
        <topology evidence="1 11">Multi-pass membrane protein</topology>
    </subcellularLocation>
</comment>
<dbReference type="RefSeq" id="XP_008792820.2">
    <property type="nucleotide sequence ID" value="XM_008794598.2"/>
</dbReference>
<dbReference type="PANTHER" id="PTHR10791:SF57">
    <property type="entry name" value="BIDIRECTIONAL SUGAR TRANSPORTER SWEET2A"/>
    <property type="match status" value="1"/>
</dbReference>
<dbReference type="GeneID" id="103709307"/>
<evidence type="ECO:0000256" key="10">
    <source>
        <dbReference type="ARBA" id="ARBA00038715"/>
    </source>
</evidence>
<comment type="subunit">
    <text evidence="10">Forms homooligomers and/or heterooligomers.</text>
</comment>
<feature type="transmembrane region" description="Helical" evidence="11">
    <location>
        <begin position="6"/>
        <end position="29"/>
    </location>
</feature>
<dbReference type="GO" id="GO:0005886">
    <property type="term" value="C:plasma membrane"/>
    <property type="evidence" value="ECO:0007669"/>
    <property type="project" value="UniProtKB-SubCell"/>
</dbReference>
<keyword evidence="6 11" id="KW-0812">Transmembrane</keyword>
<sequence length="234" mass="26096">MISSGPSFYGICTYAAGIAGNLFALVLFVSPIPTFQRIVRNKSTEQFSGLPYVYSLLSCLICMWYGLPCVSYGVILVATVNSIGAVFQLVYVALFITYADTTRRLKMSGLLIAVLCVCSLIIYVSLELFDHQSRRTFVGYLSIASLISMFASPLFIINLVIRTRSVEFMPFYLSLATFLMSVSFFAYGLLLHDFFVYVPNGIGTVLGVIQLFLYAYYCRKPREESRLPLLGSHG</sequence>
<feature type="transmembrane region" description="Helical" evidence="11">
    <location>
        <begin position="168"/>
        <end position="190"/>
    </location>
</feature>
<evidence type="ECO:0000256" key="5">
    <source>
        <dbReference type="ARBA" id="ARBA00022597"/>
    </source>
</evidence>
<name>A0A8B7C6I6_PHODC</name>
<dbReference type="PANTHER" id="PTHR10791">
    <property type="entry name" value="RAG1-ACTIVATING PROTEIN 1"/>
    <property type="match status" value="1"/>
</dbReference>
<evidence type="ECO:0000256" key="9">
    <source>
        <dbReference type="ARBA" id="ARBA00023136"/>
    </source>
</evidence>
<evidence type="ECO:0000313" key="13">
    <source>
        <dbReference type="RefSeq" id="XP_008792820.2"/>
    </source>
</evidence>